<protein>
    <submittedName>
        <fullName evidence="1">Uncharacterized protein</fullName>
    </submittedName>
</protein>
<comment type="caution">
    <text evidence="1">The sequence shown here is derived from an EMBL/GenBank/DDBJ whole genome shotgun (WGS) entry which is preliminary data.</text>
</comment>
<name>X1JRE1_9ZZZZ</name>
<gene>
    <name evidence="1" type="ORF">S03H2_64711</name>
</gene>
<evidence type="ECO:0000313" key="1">
    <source>
        <dbReference type="EMBL" id="GAH80844.1"/>
    </source>
</evidence>
<accession>X1JRE1</accession>
<reference evidence="1" key="1">
    <citation type="journal article" date="2014" name="Front. Microbiol.">
        <title>High frequency of phylogenetically diverse reductive dehalogenase-homologous genes in deep subseafloor sedimentary metagenomes.</title>
        <authorList>
            <person name="Kawai M."/>
            <person name="Futagami T."/>
            <person name="Toyoda A."/>
            <person name="Takaki Y."/>
            <person name="Nishi S."/>
            <person name="Hori S."/>
            <person name="Arai W."/>
            <person name="Tsubouchi T."/>
            <person name="Morono Y."/>
            <person name="Uchiyama I."/>
            <person name="Ito T."/>
            <person name="Fujiyama A."/>
            <person name="Inagaki F."/>
            <person name="Takami H."/>
        </authorList>
    </citation>
    <scope>NUCLEOTIDE SEQUENCE</scope>
    <source>
        <strain evidence="1">Expedition CK06-06</strain>
    </source>
</reference>
<dbReference type="AlphaFoldDB" id="X1JRE1"/>
<dbReference type="EMBL" id="BARU01042068">
    <property type="protein sequence ID" value="GAH80844.1"/>
    <property type="molecule type" value="Genomic_DNA"/>
</dbReference>
<feature type="non-terminal residue" evidence="1">
    <location>
        <position position="44"/>
    </location>
</feature>
<organism evidence="1">
    <name type="scientific">marine sediment metagenome</name>
    <dbReference type="NCBI Taxonomy" id="412755"/>
    <lineage>
        <taxon>unclassified sequences</taxon>
        <taxon>metagenomes</taxon>
        <taxon>ecological metagenomes</taxon>
    </lineage>
</organism>
<sequence length="44" mass="5365">MGELEHSGLMHATLEFKNKEGEIIFKMKRKDNYESLYYLFEKHE</sequence>
<proteinExistence type="predicted"/>